<feature type="domain" description="AB hydrolase-1" evidence="1">
    <location>
        <begin position="188"/>
        <end position="508"/>
    </location>
</feature>
<dbReference type="InterPro" id="IPR029058">
    <property type="entry name" value="AB_hydrolase_fold"/>
</dbReference>
<organism evidence="2">
    <name type="scientific">Sporisorium scitamineum</name>
    <dbReference type="NCBI Taxonomy" id="49012"/>
    <lineage>
        <taxon>Eukaryota</taxon>
        <taxon>Fungi</taxon>
        <taxon>Dikarya</taxon>
        <taxon>Basidiomycota</taxon>
        <taxon>Ustilaginomycotina</taxon>
        <taxon>Ustilaginomycetes</taxon>
        <taxon>Ustilaginales</taxon>
        <taxon>Ustilaginaceae</taxon>
        <taxon>Sporisorium</taxon>
    </lineage>
</organism>
<dbReference type="Pfam" id="PF12697">
    <property type="entry name" value="Abhydrolase_6"/>
    <property type="match status" value="1"/>
</dbReference>
<reference evidence="2" key="1">
    <citation type="submission" date="2014-06" db="EMBL/GenBank/DDBJ databases">
        <authorList>
            <person name="Ju J."/>
            <person name="Zhang J."/>
        </authorList>
    </citation>
    <scope>NUCLEOTIDE SEQUENCE</scope>
    <source>
        <strain evidence="2">SscI8</strain>
    </source>
</reference>
<dbReference type="Gene3D" id="3.40.50.1820">
    <property type="entry name" value="alpha/beta hydrolase"/>
    <property type="match status" value="1"/>
</dbReference>
<evidence type="ECO:0000313" key="2">
    <source>
        <dbReference type="EMBL" id="CDS82391.1"/>
    </source>
</evidence>
<dbReference type="EMBL" id="LK056665">
    <property type="protein sequence ID" value="CDS82391.1"/>
    <property type="molecule type" value="Genomic_DNA"/>
</dbReference>
<evidence type="ECO:0000259" key="1">
    <source>
        <dbReference type="Pfam" id="PF12697"/>
    </source>
</evidence>
<gene>
    <name evidence="2" type="ORF">SPSC_03210</name>
</gene>
<dbReference type="SUPFAM" id="SSF53474">
    <property type="entry name" value="alpha/beta-Hydrolases"/>
    <property type="match status" value="1"/>
</dbReference>
<protein>
    <recommendedName>
        <fullName evidence="1">AB hydrolase-1 domain-containing protein</fullName>
    </recommendedName>
</protein>
<dbReference type="AlphaFoldDB" id="A0A127Z766"/>
<sequence>MTDTIPFDDFRVADLLPSLEPPPVAPERPAIPTLSPRVIFTAPSQDTSSHETQQWISTTHVYPAAWPRSHVHSAKSDIYDANIPSTYSLGPLPSDPQAAKAEQRRRREADFDHWLEICGGKEPENQRKLMRSLRDGCLKSSHAARVKEATTANEAQLWMTVNRVVPASLHHDVETSAKGKDTRQGITLLLAHANGFHKEVFEPALEALIQKLQTKDFSGKYRIDEIWMFDCAHSGQAGSINRHVLGDIISWADHPRDMLKFLEHYLPETPCHSSAPPTWLPTFLPSHKASNPSSKRRLVALGHSFGGGTFTFLLHARPRMLEGLILVDPAIVHCDDEEQLQIHNIPNEIFSPLHQVPLARGAIARKDTFDSLPDAKAYFESKPFFQAWHKRVLDLHLRFGLRPSTVPVSHALASDDVPDNDLKRTPLELNNTKWHEAAAFCSTWMSYIGRKVMLTTDHGAWIGMVNMQGGFNNFPLAAEIDRLERGISFTIEGNHLVAQEEPAALADALVQVLETQSDSRKLKEEKLHRQVGKTKL</sequence>
<proteinExistence type="predicted"/>
<dbReference type="OrthoDB" id="94039at2759"/>
<accession>A0A127Z766</accession>
<name>A0A127Z766_9BASI</name>
<dbReference type="InterPro" id="IPR000073">
    <property type="entry name" value="AB_hydrolase_1"/>
</dbReference>